<dbReference type="EMBL" id="CP046956">
    <property type="protein sequence ID" value="QTM98284.1"/>
    <property type="molecule type" value="Genomic_DNA"/>
</dbReference>
<evidence type="ECO:0000259" key="1">
    <source>
        <dbReference type="Pfam" id="PF07978"/>
    </source>
</evidence>
<gene>
    <name evidence="2" type="ORF">ERJ70_02505</name>
</gene>
<organism evidence="2 3">
    <name type="scientific">Sediminibacillus dalangtanensis</name>
    <dbReference type="NCBI Taxonomy" id="2729421"/>
    <lineage>
        <taxon>Bacteria</taxon>
        <taxon>Bacillati</taxon>
        <taxon>Bacillota</taxon>
        <taxon>Bacilli</taxon>
        <taxon>Bacillales</taxon>
        <taxon>Bacillaceae</taxon>
        <taxon>Sediminibacillus</taxon>
    </lineage>
</organism>
<sequence>MIYRRKTYHIDPIIKEEFNEHFNKTLLPTQLKYGARLVGRWMTKANNVTIEIFAMWEYQSYEEYEKIESKIRADKGRVNRVEGWFEKMGGREKLKAVFFKIDQDFLESTVPRDKTIMAKKP</sequence>
<dbReference type="InterPro" id="IPR011008">
    <property type="entry name" value="Dimeric_a/b-barrel"/>
</dbReference>
<dbReference type="Gene3D" id="3.30.70.100">
    <property type="match status" value="1"/>
</dbReference>
<dbReference type="RefSeq" id="WP_209366944.1">
    <property type="nucleotide sequence ID" value="NZ_CP046956.1"/>
</dbReference>
<feature type="domain" description="NIPSNAP" evidence="1">
    <location>
        <begin position="6"/>
        <end position="77"/>
    </location>
</feature>
<dbReference type="Pfam" id="PF07978">
    <property type="entry name" value="NIPSNAP"/>
    <property type="match status" value="1"/>
</dbReference>
<evidence type="ECO:0000313" key="3">
    <source>
        <dbReference type="Proteomes" id="UP000665043"/>
    </source>
</evidence>
<evidence type="ECO:0000313" key="2">
    <source>
        <dbReference type="EMBL" id="QTM98284.1"/>
    </source>
</evidence>
<name>A0ABX7VN72_9BACI</name>
<accession>A0ABX7VN72</accession>
<dbReference type="SUPFAM" id="SSF54909">
    <property type="entry name" value="Dimeric alpha+beta barrel"/>
    <property type="match status" value="1"/>
</dbReference>
<dbReference type="InterPro" id="IPR012577">
    <property type="entry name" value="NIPSNAP"/>
</dbReference>
<keyword evidence="3" id="KW-1185">Reference proteome</keyword>
<proteinExistence type="predicted"/>
<dbReference type="Proteomes" id="UP000665043">
    <property type="component" value="Chromosome"/>
</dbReference>
<protein>
    <recommendedName>
        <fullName evidence="1">NIPSNAP domain-containing protein</fullName>
    </recommendedName>
</protein>
<reference evidence="2 3" key="1">
    <citation type="submission" date="2019-12" db="EMBL/GenBank/DDBJ databases">
        <title>The whole genome sequencing of a strain isolated from a Mars analog, Dalangtan Playa.</title>
        <authorList>
            <person name="Huang T."/>
        </authorList>
    </citation>
    <scope>NUCLEOTIDE SEQUENCE [LARGE SCALE GENOMIC DNA]</scope>
    <source>
        <strain evidence="2 3">DP4-553-S</strain>
    </source>
</reference>